<gene>
    <name evidence="1" type="ORF">T440DRAFT_481625</name>
</gene>
<evidence type="ECO:0000313" key="2">
    <source>
        <dbReference type="Proteomes" id="UP000799423"/>
    </source>
</evidence>
<dbReference type="AlphaFoldDB" id="A0A6A7AWG1"/>
<sequence length="208" mass="24498">MSLPGAIRRVSRKFNVTKSIARKRKKIEFPSRSFKLCVLALKPSQYSMQILIGMSEHDGILRLHRCFVFQQIYAIKIWGYVLHVGEVHIAHEIIDLRPQMSILRACRQMHMETALLPYSLNTFVLDSWKADRWVIKLVWEQRIAIARIRIEIGDVQYVAVHSFRNLQKIYVDCRDCRGQKHDGERIKKMLRRRCKDPDLEVELASRAV</sequence>
<proteinExistence type="predicted"/>
<protein>
    <submittedName>
        <fullName evidence="1">Uncharacterized protein</fullName>
    </submittedName>
</protein>
<accession>A0A6A7AWG1</accession>
<keyword evidence="2" id="KW-1185">Reference proteome</keyword>
<organism evidence="1 2">
    <name type="scientific">Plenodomus tracheiphilus IPT5</name>
    <dbReference type="NCBI Taxonomy" id="1408161"/>
    <lineage>
        <taxon>Eukaryota</taxon>
        <taxon>Fungi</taxon>
        <taxon>Dikarya</taxon>
        <taxon>Ascomycota</taxon>
        <taxon>Pezizomycotina</taxon>
        <taxon>Dothideomycetes</taxon>
        <taxon>Pleosporomycetidae</taxon>
        <taxon>Pleosporales</taxon>
        <taxon>Pleosporineae</taxon>
        <taxon>Leptosphaeriaceae</taxon>
        <taxon>Plenodomus</taxon>
    </lineage>
</organism>
<dbReference type="Proteomes" id="UP000799423">
    <property type="component" value="Unassembled WGS sequence"/>
</dbReference>
<name>A0A6A7AWG1_9PLEO</name>
<evidence type="ECO:0000313" key="1">
    <source>
        <dbReference type="EMBL" id="KAF2847631.1"/>
    </source>
</evidence>
<reference evidence="1" key="1">
    <citation type="submission" date="2020-01" db="EMBL/GenBank/DDBJ databases">
        <authorList>
            <consortium name="DOE Joint Genome Institute"/>
            <person name="Haridas S."/>
            <person name="Albert R."/>
            <person name="Binder M."/>
            <person name="Bloem J."/>
            <person name="Labutti K."/>
            <person name="Salamov A."/>
            <person name="Andreopoulos B."/>
            <person name="Baker S.E."/>
            <person name="Barry K."/>
            <person name="Bills G."/>
            <person name="Bluhm B.H."/>
            <person name="Cannon C."/>
            <person name="Castanera R."/>
            <person name="Culley D.E."/>
            <person name="Daum C."/>
            <person name="Ezra D."/>
            <person name="Gonzalez J.B."/>
            <person name="Henrissat B."/>
            <person name="Kuo A."/>
            <person name="Liang C."/>
            <person name="Lipzen A."/>
            <person name="Lutzoni F."/>
            <person name="Magnuson J."/>
            <person name="Mondo S."/>
            <person name="Nolan M."/>
            <person name="Ohm R."/>
            <person name="Pangilinan J."/>
            <person name="Park H.-J."/>
            <person name="Ramirez L."/>
            <person name="Alfaro M."/>
            <person name="Sun H."/>
            <person name="Tritt A."/>
            <person name="Yoshinaga Y."/>
            <person name="Zwiers L.-H."/>
            <person name="Turgeon B.G."/>
            <person name="Goodwin S.B."/>
            <person name="Spatafora J.W."/>
            <person name="Crous P.W."/>
            <person name="Grigoriev I.V."/>
        </authorList>
    </citation>
    <scope>NUCLEOTIDE SEQUENCE</scope>
    <source>
        <strain evidence="1">IPT5</strain>
    </source>
</reference>
<dbReference type="EMBL" id="MU006324">
    <property type="protein sequence ID" value="KAF2847631.1"/>
    <property type="molecule type" value="Genomic_DNA"/>
</dbReference>